<comment type="caution">
    <text evidence="3">The sequence shown here is derived from an EMBL/GenBank/DDBJ whole genome shotgun (WGS) entry which is preliminary data.</text>
</comment>
<evidence type="ECO:0000313" key="4">
    <source>
        <dbReference type="Proteomes" id="UP001187343"/>
    </source>
</evidence>
<feature type="chain" id="PRO_5041696405" evidence="2">
    <location>
        <begin position="18"/>
        <end position="92"/>
    </location>
</feature>
<organism evidence="3 4">
    <name type="scientific">Cirrhinus molitorella</name>
    <name type="common">mud carp</name>
    <dbReference type="NCBI Taxonomy" id="172907"/>
    <lineage>
        <taxon>Eukaryota</taxon>
        <taxon>Metazoa</taxon>
        <taxon>Chordata</taxon>
        <taxon>Craniata</taxon>
        <taxon>Vertebrata</taxon>
        <taxon>Euteleostomi</taxon>
        <taxon>Actinopterygii</taxon>
        <taxon>Neopterygii</taxon>
        <taxon>Teleostei</taxon>
        <taxon>Ostariophysi</taxon>
        <taxon>Cypriniformes</taxon>
        <taxon>Cyprinidae</taxon>
        <taxon>Labeoninae</taxon>
        <taxon>Labeonini</taxon>
        <taxon>Cirrhinus</taxon>
    </lineage>
</organism>
<evidence type="ECO:0000313" key="3">
    <source>
        <dbReference type="EMBL" id="KAK2871237.1"/>
    </source>
</evidence>
<protein>
    <submittedName>
        <fullName evidence="3">Uncharacterized protein</fullName>
    </submittedName>
</protein>
<feature type="region of interest" description="Disordered" evidence="1">
    <location>
        <begin position="47"/>
        <end position="66"/>
    </location>
</feature>
<reference evidence="3" key="1">
    <citation type="submission" date="2023-08" db="EMBL/GenBank/DDBJ databases">
        <title>Chromosome-level Genome Assembly of mud carp (Cirrhinus molitorella).</title>
        <authorList>
            <person name="Liu H."/>
        </authorList>
    </citation>
    <scope>NUCLEOTIDE SEQUENCE</scope>
    <source>
        <strain evidence="3">Prfri</strain>
        <tissue evidence="3">Muscle</tissue>
    </source>
</reference>
<dbReference type="AlphaFoldDB" id="A0AA88TCV6"/>
<name>A0AA88TCV6_9TELE</name>
<dbReference type="Proteomes" id="UP001187343">
    <property type="component" value="Unassembled WGS sequence"/>
</dbReference>
<accession>A0AA88TCV6</accession>
<feature type="compositionally biased region" description="Polar residues" evidence="1">
    <location>
        <begin position="50"/>
        <end position="60"/>
    </location>
</feature>
<sequence length="92" mass="10122">MALTEGHIYMLWWLGSALSMAEFSTDKESSVLLKAEDVPHVQHDPLTVDSIATSNESSAEPDSLLPSRSIFQPQHMICGARCPTESCRCSEL</sequence>
<keyword evidence="2" id="KW-0732">Signal</keyword>
<dbReference type="EMBL" id="JAUYZG010000023">
    <property type="protein sequence ID" value="KAK2871237.1"/>
    <property type="molecule type" value="Genomic_DNA"/>
</dbReference>
<evidence type="ECO:0000256" key="2">
    <source>
        <dbReference type="SAM" id="SignalP"/>
    </source>
</evidence>
<evidence type="ECO:0000256" key="1">
    <source>
        <dbReference type="SAM" id="MobiDB-lite"/>
    </source>
</evidence>
<gene>
    <name evidence="3" type="ORF">Q8A67_023764</name>
</gene>
<keyword evidence="4" id="KW-1185">Reference proteome</keyword>
<proteinExistence type="predicted"/>
<feature type="signal peptide" evidence="2">
    <location>
        <begin position="1"/>
        <end position="17"/>
    </location>
</feature>